<dbReference type="InterPro" id="IPR050426">
    <property type="entry name" value="Glycosyltransferase_28"/>
</dbReference>
<evidence type="ECO:0000259" key="4">
    <source>
        <dbReference type="SMART" id="SM01057"/>
    </source>
</evidence>
<dbReference type="Pfam" id="PF00201">
    <property type="entry name" value="UDPGT"/>
    <property type="match status" value="1"/>
</dbReference>
<dbReference type="PANTHER" id="PTHR48050">
    <property type="entry name" value="STEROL 3-BETA-GLUCOSYLTRANSFERASE"/>
    <property type="match status" value="1"/>
</dbReference>
<dbReference type="Proteomes" id="UP000604046">
    <property type="component" value="Unassembled WGS sequence"/>
</dbReference>
<accession>A0A812S1F5</accession>
<dbReference type="InterPro" id="IPR036398">
    <property type="entry name" value="CA_dom_sf"/>
</dbReference>
<feature type="compositionally biased region" description="Pro residues" evidence="3">
    <location>
        <begin position="1377"/>
        <end position="1411"/>
    </location>
</feature>
<feature type="coiled-coil region" evidence="2">
    <location>
        <begin position="286"/>
        <end position="313"/>
    </location>
</feature>
<evidence type="ECO:0000256" key="1">
    <source>
        <dbReference type="ARBA" id="ARBA00022679"/>
    </source>
</evidence>
<comment type="caution">
    <text evidence="5">The sequence shown here is derived from an EMBL/GenBank/DDBJ whole genome shotgun (WGS) entry which is preliminary data.</text>
</comment>
<dbReference type="PANTHER" id="PTHR48050:SF13">
    <property type="entry name" value="STEROL 3-BETA-GLUCOSYLTRANSFERASE UGT80A2"/>
    <property type="match status" value="1"/>
</dbReference>
<feature type="compositionally biased region" description="Polar residues" evidence="3">
    <location>
        <begin position="745"/>
        <end position="755"/>
    </location>
</feature>
<dbReference type="Gene3D" id="3.40.50.2000">
    <property type="entry name" value="Glycogen Phosphorylase B"/>
    <property type="match status" value="2"/>
</dbReference>
<evidence type="ECO:0000256" key="3">
    <source>
        <dbReference type="SAM" id="MobiDB-lite"/>
    </source>
</evidence>
<evidence type="ECO:0000313" key="6">
    <source>
        <dbReference type="Proteomes" id="UP000604046"/>
    </source>
</evidence>
<feature type="compositionally biased region" description="Low complexity" evidence="3">
    <location>
        <begin position="1776"/>
        <end position="1799"/>
    </location>
</feature>
<feature type="region of interest" description="Disordered" evidence="3">
    <location>
        <begin position="703"/>
        <end position="775"/>
    </location>
</feature>
<dbReference type="Pfam" id="PF00194">
    <property type="entry name" value="Carb_anhydrase"/>
    <property type="match status" value="1"/>
</dbReference>
<gene>
    <name evidence="5" type="primary">Ugt8</name>
    <name evidence="5" type="ORF">SNAT2548_LOCUS25831</name>
</gene>
<dbReference type="SUPFAM" id="SSF51069">
    <property type="entry name" value="Carbonic anhydrase"/>
    <property type="match status" value="1"/>
</dbReference>
<dbReference type="GO" id="GO:0008194">
    <property type="term" value="F:UDP-glycosyltransferase activity"/>
    <property type="evidence" value="ECO:0007669"/>
    <property type="project" value="InterPro"/>
</dbReference>
<dbReference type="SUPFAM" id="SSF53756">
    <property type="entry name" value="UDP-Glycosyltransferase/glycogen phosphorylase"/>
    <property type="match status" value="1"/>
</dbReference>
<name>A0A812S1F5_9DINO</name>
<feature type="region of interest" description="Disordered" evidence="3">
    <location>
        <begin position="1367"/>
        <end position="1479"/>
    </location>
</feature>
<sequence>MQNPSLVAPVLLDYDIQEYRSPLMASLADGALVISAPADIVANFNLTGSSASKAGAPQKYILQSIHMRKPPIVAEGTKQELSHELEVVLVHHEVTGTGYFANVIVPVEVSAEPGLDLLAPLVDQADLPTEVGETQPVLVTSLLPLKLQHVFQGASFQHFWGDVTTSCNQSTAGARILMRNTTMATSKPILAKVLKSLEWTPSVAPATPPAQTWMVQPCPRGGTCALPTATDLSSQLSEATSVLKEDTAKLEDAKKAMDASVLAIASNISNVSNDAYNVAIRRRDDLRNAEAAVDGASRTVETLQAQIDSAKSAVWDSNAPAQATQAVSTTVASTTAQTTTTTTATAAVAATPSFLEGSSHTQACNVAGISSPLEMDLTQMEHVDAAVAGAAEALLFWRLSATPLRPTDAAAAETAAEAPHLHVANLGDRLRISGDKPVMVLLVHGKELPITFADISVPGEHSSSGKRADAEIQLVHLPADPTQALAVALLMDVGDKNDRNAENAWLQHMDASLAFPRAGEVVEVQGSDPMLMHPAFSRGVAGHYYRYSGRLLKSQCAHVRWHVLEERGHISDRQLLALRQVLRPPASANSFSDPSALLPMLGMQKHIHIWLPHPAVFCGIRQLRFDLRTGECVHAFHPVPCIELMWRCNADTYERENYVADGRTRVVMYPRRRSDSRSRRDARDAEEISRSIYVDKELPADKLSSVTAGPQSDDCFEVSPKRRGRGERQSSRSRSCGVRRGTVPDRSTSPVSVGSSVLDADPDGPSKSTRASEARQLGYASPCRHFSSFGGSTGGAQDNLCRADGIQLYMQDDEKFRPSQLPKMHWLTVMAEGHLNPSLPLARSLIKLGHQVHYLSRESVRPAIEKTGASFTDVAEEQVELYENREQDIFGAFRAVAKEHGLEDAPMMVGLCATSPLHLELQLPGTIRWMQRLRPDVVLFCPMMNPEAVYAAKYLQIPAVGLWTFAGPGGMVGVVKMFLHQSGIPLEEVYHQIDACQPMKDSICRLQKNYDISFDFRTALSPMGFLSTMCDANVNLITTIEDFQDDFPAELSQAYSEAGAKFEYVGPLLESEVPGLAEEALRVLAVAHEARQAGRKVVLASMGTILVSDMEELGWNAVPRDGSEQPRGLTGKQLCQAAWSAVFDAFGGSEESEDAPLLLVAVGRQPDALTDIDIPNNALCLPVLPQVPLLKASVDMFLTHGGQNSFMESLSAGVPVVVCPGFGDQVVNAMKAEAMGVGLQMQRPHPVHGEEAAAIASYRAEVSAALLRVLWEPHFRQKAQRCKECLCDAGGMCKAREILLGLAGHSYPKLLGKIGHVPAETANKVPDAHCTVDTEVYGLSMVSSGQLRAVEAGECEVMHVRRRVAKVPSAPAAPASPAKPPPAKPLPTLPEAPAEPPQPPQPPPQPSPPHSPLKAQAAAEVPLPGSVAPKVSKLSKPEGRVRKRRRSALTDSQEAAPRRVAPPQRRTAAKSAPAPPPGLLAADVLSIELTESEQKELKESVVSHVRKIVQADDDEPDILAEFVCVLLDRRKSSPEMLEELSVMDDEAQPFVAWLQKEKAGILARRPPPPSPVAKAQVPPDRPPGQFTPLPPRSHAMLRPNAVTTSLEESAKVGERPQDRGLVVITSRLILQPNSGHHPADATHRPPPEVIDCERVSAAEKKAEEAYQKKMELLAEMTKELQVILQRLSDKNLCDSTREKYQSLAQTIQNRMSSLSRPLAAERAEKAYAQAAAAAAASAAAAAAAAGAENSPAMSPAPSATSVPPPEAPGAPGAPGDPGAMPGAVPVPGSVAAPPETVPS</sequence>
<evidence type="ECO:0000313" key="5">
    <source>
        <dbReference type="EMBL" id="CAE7463355.1"/>
    </source>
</evidence>
<evidence type="ECO:0000256" key="2">
    <source>
        <dbReference type="SAM" id="Coils"/>
    </source>
</evidence>
<protein>
    <submittedName>
        <fullName evidence="5">Ugt8 protein</fullName>
    </submittedName>
</protein>
<keyword evidence="6" id="KW-1185">Reference proteome</keyword>
<proteinExistence type="predicted"/>
<dbReference type="EMBL" id="CAJNDS010002410">
    <property type="protein sequence ID" value="CAE7463355.1"/>
    <property type="molecule type" value="Genomic_DNA"/>
</dbReference>
<dbReference type="CDD" id="cd03784">
    <property type="entry name" value="GT1_Gtf-like"/>
    <property type="match status" value="1"/>
</dbReference>
<keyword evidence="2" id="KW-0175">Coiled coil</keyword>
<feature type="compositionally biased region" description="Low complexity" evidence="3">
    <location>
        <begin position="1458"/>
        <end position="1472"/>
    </location>
</feature>
<keyword evidence="1" id="KW-0808">Transferase</keyword>
<feature type="region of interest" description="Disordered" evidence="3">
    <location>
        <begin position="1562"/>
        <end position="1594"/>
    </location>
</feature>
<feature type="region of interest" description="Disordered" evidence="3">
    <location>
        <begin position="1738"/>
        <end position="1799"/>
    </location>
</feature>
<dbReference type="OrthoDB" id="429145at2759"/>
<organism evidence="5 6">
    <name type="scientific">Symbiodinium natans</name>
    <dbReference type="NCBI Taxonomy" id="878477"/>
    <lineage>
        <taxon>Eukaryota</taxon>
        <taxon>Sar</taxon>
        <taxon>Alveolata</taxon>
        <taxon>Dinophyceae</taxon>
        <taxon>Suessiales</taxon>
        <taxon>Symbiodiniaceae</taxon>
        <taxon>Symbiodinium</taxon>
    </lineage>
</organism>
<dbReference type="InterPro" id="IPR001148">
    <property type="entry name" value="CA_dom"/>
</dbReference>
<dbReference type="SMART" id="SM01057">
    <property type="entry name" value="Carb_anhydrase"/>
    <property type="match status" value="1"/>
</dbReference>
<dbReference type="InterPro" id="IPR002213">
    <property type="entry name" value="UDP_glucos_trans"/>
</dbReference>
<reference evidence="5" key="1">
    <citation type="submission" date="2021-02" db="EMBL/GenBank/DDBJ databases">
        <authorList>
            <person name="Dougan E. K."/>
            <person name="Rhodes N."/>
            <person name="Thang M."/>
            <person name="Chan C."/>
        </authorList>
    </citation>
    <scope>NUCLEOTIDE SEQUENCE</scope>
</reference>
<feature type="compositionally biased region" description="Low complexity" evidence="3">
    <location>
        <begin position="1738"/>
        <end position="1761"/>
    </location>
</feature>
<feature type="domain" description="Alpha-carbonic anhydrase" evidence="4">
    <location>
        <begin position="397"/>
        <end position="593"/>
    </location>
</feature>
<dbReference type="Gene3D" id="3.10.200.10">
    <property type="entry name" value="Alpha carbonic anhydrase"/>
    <property type="match status" value="1"/>
</dbReference>